<feature type="domain" description="Symplekin/Pta1 N-terminal" evidence="4">
    <location>
        <begin position="101"/>
        <end position="321"/>
    </location>
</feature>
<dbReference type="GO" id="GO:0005847">
    <property type="term" value="C:mRNA cleavage and polyadenylation specificity factor complex"/>
    <property type="evidence" value="ECO:0007669"/>
    <property type="project" value="TreeGrafter"/>
</dbReference>
<dbReference type="InterPro" id="IPR032460">
    <property type="entry name" value="Symplekin/Pta1_N"/>
</dbReference>
<dbReference type="EMBL" id="CAJVRL010000058">
    <property type="protein sequence ID" value="CAG8954900.1"/>
    <property type="molecule type" value="Genomic_DNA"/>
</dbReference>
<dbReference type="Pfam" id="PF11935">
    <property type="entry name" value="SYMPK_PTA1_N"/>
    <property type="match status" value="1"/>
</dbReference>
<evidence type="ECO:0000256" key="1">
    <source>
        <dbReference type="ARBA" id="ARBA00004123"/>
    </source>
</evidence>
<dbReference type="InterPro" id="IPR021850">
    <property type="entry name" value="Symplekin/Pta1"/>
</dbReference>
<dbReference type="InterPro" id="IPR011989">
    <property type="entry name" value="ARM-like"/>
</dbReference>
<keyword evidence="3" id="KW-0539">Nucleus</keyword>
<keyword evidence="2" id="KW-0507">mRNA processing</keyword>
<evidence type="ECO:0000256" key="2">
    <source>
        <dbReference type="ARBA" id="ARBA00022664"/>
    </source>
</evidence>
<comment type="caution">
    <text evidence="5">The sequence shown here is derived from an EMBL/GenBank/DDBJ whole genome shotgun (WGS) entry which is preliminary data.</text>
</comment>
<name>A0A9N9KZE3_9HELO</name>
<accession>A0A9N9KZE3</accession>
<dbReference type="PANTHER" id="PTHR15245:SF20">
    <property type="entry name" value="SYMPLEKIN"/>
    <property type="match status" value="1"/>
</dbReference>
<proteinExistence type="predicted"/>
<keyword evidence="6" id="KW-1185">Reference proteome</keyword>
<gene>
    <name evidence="5" type="ORF">HYFRA_00008588</name>
</gene>
<comment type="subcellular location">
    <subcellularLocation>
        <location evidence="1">Nucleus</location>
    </subcellularLocation>
</comment>
<evidence type="ECO:0000313" key="5">
    <source>
        <dbReference type="EMBL" id="CAG8954900.1"/>
    </source>
</evidence>
<dbReference type="GO" id="GO:0006397">
    <property type="term" value="P:mRNA processing"/>
    <property type="evidence" value="ECO:0007669"/>
    <property type="project" value="UniProtKB-KW"/>
</dbReference>
<dbReference type="Proteomes" id="UP000696280">
    <property type="component" value="Unassembled WGS sequence"/>
</dbReference>
<dbReference type="Gene3D" id="1.25.10.10">
    <property type="entry name" value="Leucine-rich Repeat Variant"/>
    <property type="match status" value="1"/>
</dbReference>
<dbReference type="AlphaFoldDB" id="A0A9N9KZE3"/>
<sequence length="739" mass="82833">MDTPALSVEQQIRLLEDARKMVLGDPTFYQQVLQGILPLINPAGRDEPVRPESAKRDLRRWGADFLAETFASPAVPAHQKESLCLTVLEVLKSIIENPNEDSAVVKSIVQTAASIYPLVVRWIINNSYDGPTWERMQAIKSRILRIWDTAPTGVRISCIKFAQRVVMAQTVGPEADPRRGDPMEVSLGMIPPTHPVLPLRNLEAEATGLLDRMLEVFQQPTSDAVLVDATLNTLSILIRSRPQCANRILNVILNFNPLKQANSPMTPKLRVMVKSMEKTTRMLLLHVNKRDPHNPLAPRIQQYVERMMRSRNEIFDEANRKRGPPEPINGLDATKRQKLAAQVPIPQPRFHVPPLAPGPHSIAELFTVTTDEGLKMFDVSQLSEDIVVKIGITILQKINADTLNQAVAGVRMRYDSMKAAQMEQLNPNTALLGIEAEDDDDDYEPDFYPTEDTEQILNKLDSAPPEVEMMAKASDMAPGNFILPPPPTMTSDEVAQIGQGTVSRVFGVMQTLEEPGKKSKAGLNRLAASACDRDDWITIITRLATRSVAGLEESDTVKPEADHTTFSLSNKIRESLYMYVLEDFRKRIDIAVAWLCEEWYNDQVQMKLGEQNVMHYEKWVLKVLDGILPYLDARDKVLTRFLSEIPGLSLEVLSRVKAICRDPAMVSLALTSLLYLVMMRPPVREIALDAVEDIWNTYEDAKPIAAKYLTKWRPGFAERLKGAEGEEEKKSEVVAVAAT</sequence>
<evidence type="ECO:0000313" key="6">
    <source>
        <dbReference type="Proteomes" id="UP000696280"/>
    </source>
</evidence>
<organism evidence="5 6">
    <name type="scientific">Hymenoscyphus fraxineus</name>
    <dbReference type="NCBI Taxonomy" id="746836"/>
    <lineage>
        <taxon>Eukaryota</taxon>
        <taxon>Fungi</taxon>
        <taxon>Dikarya</taxon>
        <taxon>Ascomycota</taxon>
        <taxon>Pezizomycotina</taxon>
        <taxon>Leotiomycetes</taxon>
        <taxon>Helotiales</taxon>
        <taxon>Helotiaceae</taxon>
        <taxon>Hymenoscyphus</taxon>
    </lineage>
</organism>
<protein>
    <recommendedName>
        <fullName evidence="4">Symplekin/Pta1 N-terminal domain-containing protein</fullName>
    </recommendedName>
</protein>
<reference evidence="5" key="1">
    <citation type="submission" date="2021-07" db="EMBL/GenBank/DDBJ databases">
        <authorList>
            <person name="Durling M."/>
        </authorList>
    </citation>
    <scope>NUCLEOTIDE SEQUENCE</scope>
</reference>
<dbReference type="OrthoDB" id="331600at2759"/>
<dbReference type="PANTHER" id="PTHR15245">
    <property type="entry name" value="SYMPLEKIN-RELATED"/>
    <property type="match status" value="1"/>
</dbReference>
<evidence type="ECO:0000259" key="4">
    <source>
        <dbReference type="Pfam" id="PF11935"/>
    </source>
</evidence>
<evidence type="ECO:0000256" key="3">
    <source>
        <dbReference type="ARBA" id="ARBA00023242"/>
    </source>
</evidence>